<keyword evidence="10" id="KW-1185">Reference proteome</keyword>
<name>A0A7I8D859_9BACL</name>
<dbReference type="InterPro" id="IPR017871">
    <property type="entry name" value="ABC_transporter-like_CS"/>
</dbReference>
<evidence type="ECO:0000313" key="10">
    <source>
        <dbReference type="Proteomes" id="UP000593802"/>
    </source>
</evidence>
<dbReference type="PROSITE" id="PS50893">
    <property type="entry name" value="ABC_TRANSPORTER_2"/>
    <property type="match status" value="1"/>
</dbReference>
<comment type="subunit">
    <text evidence="5">The complex is composed of two ATP-binding proteins (OpuCA), two transmembrane proteins (OpuCB and OpuCD) and a solute-binding protein (OpuCC).</text>
</comment>
<dbReference type="FunFam" id="3.40.50.300:FF:000425">
    <property type="entry name" value="Probable ABC transporter, ATP-binding subunit"/>
    <property type="match status" value="1"/>
</dbReference>
<dbReference type="KEGG" id="eff:skT53_01840"/>
<dbReference type="AlphaFoldDB" id="A0A7I8D859"/>
<evidence type="ECO:0000256" key="1">
    <source>
        <dbReference type="ARBA" id="ARBA00022448"/>
    </source>
</evidence>
<sequence>MMLNLAEHYAIDPVIGKPKIEVRNVSKEYRRKNSIFRALDHVSITVYENEFVSLVGPSGCGKSTLLRILGGLEEAVSGEVTVSGRLIEGPGADRGMVFQSYTLFPWLTVRENIEFGLSLKKMKKRQRNEISDRYLELVSLTPFADRYPKELSGGMKQRVAIARALANSPEVLLMDEPFAALDAQTKSDMQELLLEIWEKEKTTVVFITHDIEEAIFLSQRIYVMQPGRIEQEIAVPKDLSRQKQIRDSESFIRLKRDIIARLHKK</sequence>
<dbReference type="SMART" id="SM00382">
    <property type="entry name" value="AAA"/>
    <property type="match status" value="1"/>
</dbReference>
<dbReference type="PROSITE" id="PS00211">
    <property type="entry name" value="ABC_TRANSPORTER_1"/>
    <property type="match status" value="1"/>
</dbReference>
<dbReference type="PANTHER" id="PTHR42788:SF13">
    <property type="entry name" value="ALIPHATIC SULFONATES IMPORT ATP-BINDING PROTEIN SSUB"/>
    <property type="match status" value="1"/>
</dbReference>
<organism evidence="9 10">
    <name type="scientific">Effusibacillus dendaii</name>
    <dbReference type="NCBI Taxonomy" id="2743772"/>
    <lineage>
        <taxon>Bacteria</taxon>
        <taxon>Bacillati</taxon>
        <taxon>Bacillota</taxon>
        <taxon>Bacilli</taxon>
        <taxon>Bacillales</taxon>
        <taxon>Alicyclobacillaceae</taxon>
        <taxon>Effusibacillus</taxon>
    </lineage>
</organism>
<dbReference type="CDD" id="cd03293">
    <property type="entry name" value="ABC_NrtD_SsuB_transporters"/>
    <property type="match status" value="1"/>
</dbReference>
<dbReference type="EC" id="7.6.2.9" evidence="6"/>
<reference evidence="9 10" key="1">
    <citation type="submission" date="2020-08" db="EMBL/GenBank/DDBJ databases">
        <title>Complete Genome Sequence of Effusibacillus dendaii Strain skT53, Isolated from Farmland soil.</title>
        <authorList>
            <person name="Konishi T."/>
            <person name="Kawasaki H."/>
        </authorList>
    </citation>
    <scope>NUCLEOTIDE SEQUENCE [LARGE SCALE GENOMIC DNA]</scope>
    <source>
        <strain evidence="10">skT53</strain>
    </source>
</reference>
<dbReference type="InterPro" id="IPR003593">
    <property type="entry name" value="AAA+_ATPase"/>
</dbReference>
<evidence type="ECO:0000256" key="5">
    <source>
        <dbReference type="ARBA" id="ARBA00063934"/>
    </source>
</evidence>
<dbReference type="Pfam" id="PF00005">
    <property type="entry name" value="ABC_tran"/>
    <property type="match status" value="1"/>
</dbReference>
<accession>A0A7I8D859</accession>
<keyword evidence="2" id="KW-0547">Nucleotide-binding</keyword>
<dbReference type="GO" id="GO:0005524">
    <property type="term" value="F:ATP binding"/>
    <property type="evidence" value="ECO:0007669"/>
    <property type="project" value="UniProtKB-KW"/>
</dbReference>
<keyword evidence="1" id="KW-0813">Transport</keyword>
<dbReference type="Gene3D" id="3.40.50.300">
    <property type="entry name" value="P-loop containing nucleotide triphosphate hydrolases"/>
    <property type="match status" value="1"/>
</dbReference>
<gene>
    <name evidence="9" type="ORF">skT53_01840</name>
</gene>
<comment type="catalytic activity">
    <reaction evidence="4">
        <text>a quaternary ammonium(out) + ATP + H2O = a quaternary ammonium(in) + ADP + phosphate + H(+)</text>
        <dbReference type="Rhea" id="RHEA:11036"/>
        <dbReference type="ChEBI" id="CHEBI:15377"/>
        <dbReference type="ChEBI" id="CHEBI:15378"/>
        <dbReference type="ChEBI" id="CHEBI:30616"/>
        <dbReference type="ChEBI" id="CHEBI:35267"/>
        <dbReference type="ChEBI" id="CHEBI:43474"/>
        <dbReference type="ChEBI" id="CHEBI:456216"/>
        <dbReference type="EC" id="7.6.2.9"/>
    </reaction>
</comment>
<evidence type="ECO:0000256" key="7">
    <source>
        <dbReference type="ARBA" id="ARBA00070305"/>
    </source>
</evidence>
<feature type="domain" description="ABC transporter" evidence="8">
    <location>
        <begin position="20"/>
        <end position="251"/>
    </location>
</feature>
<evidence type="ECO:0000256" key="3">
    <source>
        <dbReference type="ARBA" id="ARBA00022840"/>
    </source>
</evidence>
<dbReference type="Proteomes" id="UP000593802">
    <property type="component" value="Chromosome"/>
</dbReference>
<dbReference type="EMBL" id="AP023366">
    <property type="protein sequence ID" value="BCJ85199.1"/>
    <property type="molecule type" value="Genomic_DNA"/>
</dbReference>
<dbReference type="GO" id="GO:0016887">
    <property type="term" value="F:ATP hydrolysis activity"/>
    <property type="evidence" value="ECO:0007669"/>
    <property type="project" value="InterPro"/>
</dbReference>
<evidence type="ECO:0000259" key="8">
    <source>
        <dbReference type="PROSITE" id="PS50893"/>
    </source>
</evidence>
<proteinExistence type="predicted"/>
<dbReference type="GO" id="GO:0015418">
    <property type="term" value="F:ABC-type quaternary ammonium compound transporting activity"/>
    <property type="evidence" value="ECO:0007669"/>
    <property type="project" value="UniProtKB-EC"/>
</dbReference>
<dbReference type="InterPro" id="IPR050166">
    <property type="entry name" value="ABC_transporter_ATP-bind"/>
</dbReference>
<dbReference type="PANTHER" id="PTHR42788">
    <property type="entry name" value="TAURINE IMPORT ATP-BINDING PROTEIN-RELATED"/>
    <property type="match status" value="1"/>
</dbReference>
<keyword evidence="3 9" id="KW-0067">ATP-binding</keyword>
<dbReference type="SUPFAM" id="SSF52540">
    <property type="entry name" value="P-loop containing nucleoside triphosphate hydrolases"/>
    <property type="match status" value="1"/>
</dbReference>
<evidence type="ECO:0000313" key="9">
    <source>
        <dbReference type="EMBL" id="BCJ85199.1"/>
    </source>
</evidence>
<protein>
    <recommendedName>
        <fullName evidence="7">Carnitine transport ATP-binding protein OpuCA</fullName>
        <ecNumber evidence="6">7.6.2.9</ecNumber>
    </recommendedName>
</protein>
<evidence type="ECO:0000256" key="2">
    <source>
        <dbReference type="ARBA" id="ARBA00022741"/>
    </source>
</evidence>
<dbReference type="InterPro" id="IPR027417">
    <property type="entry name" value="P-loop_NTPase"/>
</dbReference>
<dbReference type="InterPro" id="IPR003439">
    <property type="entry name" value="ABC_transporter-like_ATP-bd"/>
</dbReference>
<evidence type="ECO:0000256" key="6">
    <source>
        <dbReference type="ARBA" id="ARBA00066388"/>
    </source>
</evidence>
<evidence type="ECO:0000256" key="4">
    <source>
        <dbReference type="ARBA" id="ARBA00052482"/>
    </source>
</evidence>